<dbReference type="GO" id="GO:0050380">
    <property type="term" value="F:undecaprenyl-diphosphatase activity"/>
    <property type="evidence" value="ECO:0007669"/>
    <property type="project" value="UniProtKB-EC"/>
</dbReference>
<dbReference type="PANTHER" id="PTHR30622">
    <property type="entry name" value="UNDECAPRENYL-DIPHOSPHATASE"/>
    <property type="match status" value="1"/>
</dbReference>
<feature type="transmembrane region" description="Helical" evidence="12">
    <location>
        <begin position="110"/>
        <end position="127"/>
    </location>
</feature>
<evidence type="ECO:0000256" key="2">
    <source>
        <dbReference type="ARBA" id="ARBA00010621"/>
    </source>
</evidence>
<feature type="transmembrane region" description="Helical" evidence="12">
    <location>
        <begin position="54"/>
        <end position="73"/>
    </location>
</feature>
<feature type="non-terminal residue" evidence="13">
    <location>
        <position position="1"/>
    </location>
</feature>
<evidence type="ECO:0000313" key="13">
    <source>
        <dbReference type="EMBL" id="VAW17354.1"/>
    </source>
</evidence>
<evidence type="ECO:0000256" key="8">
    <source>
        <dbReference type="ARBA" id="ARBA00022989"/>
    </source>
</evidence>
<comment type="subcellular location">
    <subcellularLocation>
        <location evidence="1">Cell membrane</location>
        <topology evidence="1">Multi-pass membrane protein</topology>
    </subcellularLocation>
</comment>
<comment type="catalytic activity">
    <reaction evidence="11">
        <text>di-trans,octa-cis-undecaprenyl diphosphate + H2O = di-trans,octa-cis-undecaprenyl phosphate + phosphate + H(+)</text>
        <dbReference type="Rhea" id="RHEA:28094"/>
        <dbReference type="ChEBI" id="CHEBI:15377"/>
        <dbReference type="ChEBI" id="CHEBI:15378"/>
        <dbReference type="ChEBI" id="CHEBI:43474"/>
        <dbReference type="ChEBI" id="CHEBI:58405"/>
        <dbReference type="ChEBI" id="CHEBI:60392"/>
        <dbReference type="EC" id="3.6.1.27"/>
    </reaction>
</comment>
<dbReference type="EMBL" id="UOEN01000370">
    <property type="protein sequence ID" value="VAW17354.1"/>
    <property type="molecule type" value="Genomic_DNA"/>
</dbReference>
<dbReference type="EC" id="3.6.1.27" evidence="3"/>
<dbReference type="AlphaFoldDB" id="A0A3B0U9E9"/>
<sequence length="128" mass="14193">KKSKMISTRTPTDIKMIDSVTLGIVQGFAALPGLSRSGLTVASLLLRKFDEEQAIRLSFLMSIPIVLAGNILLNIKDFNPTLENLFGFFFSFVFGLATIHILLKVAKKVNFAYFVLLFGLLMIGSLFF</sequence>
<organism evidence="13">
    <name type="scientific">hydrothermal vent metagenome</name>
    <dbReference type="NCBI Taxonomy" id="652676"/>
    <lineage>
        <taxon>unclassified sequences</taxon>
        <taxon>metagenomes</taxon>
        <taxon>ecological metagenomes</taxon>
    </lineage>
</organism>
<feature type="transmembrane region" description="Helical" evidence="12">
    <location>
        <begin position="85"/>
        <end position="103"/>
    </location>
</feature>
<evidence type="ECO:0000256" key="11">
    <source>
        <dbReference type="ARBA" id="ARBA00047594"/>
    </source>
</evidence>
<keyword evidence="5" id="KW-1003">Cell membrane</keyword>
<dbReference type="Pfam" id="PF02673">
    <property type="entry name" value="BacA"/>
    <property type="match status" value="1"/>
</dbReference>
<evidence type="ECO:0000256" key="3">
    <source>
        <dbReference type="ARBA" id="ARBA00012374"/>
    </source>
</evidence>
<keyword evidence="9 12" id="KW-0472">Membrane</keyword>
<evidence type="ECO:0000256" key="4">
    <source>
        <dbReference type="ARBA" id="ARBA00021581"/>
    </source>
</evidence>
<reference evidence="13" key="1">
    <citation type="submission" date="2018-06" db="EMBL/GenBank/DDBJ databases">
        <authorList>
            <person name="Zhirakovskaya E."/>
        </authorList>
    </citation>
    <scope>NUCLEOTIDE SEQUENCE</scope>
</reference>
<dbReference type="PANTHER" id="PTHR30622:SF2">
    <property type="entry name" value="UNDECAPRENYL-DIPHOSPHATASE"/>
    <property type="match status" value="1"/>
</dbReference>
<evidence type="ECO:0000256" key="5">
    <source>
        <dbReference type="ARBA" id="ARBA00022475"/>
    </source>
</evidence>
<comment type="similarity">
    <text evidence="2">Belongs to the UppP family.</text>
</comment>
<accession>A0A3B0U9E9</accession>
<evidence type="ECO:0000256" key="10">
    <source>
        <dbReference type="ARBA" id="ARBA00032707"/>
    </source>
</evidence>
<evidence type="ECO:0000256" key="6">
    <source>
        <dbReference type="ARBA" id="ARBA00022692"/>
    </source>
</evidence>
<evidence type="ECO:0000256" key="1">
    <source>
        <dbReference type="ARBA" id="ARBA00004651"/>
    </source>
</evidence>
<evidence type="ECO:0000256" key="12">
    <source>
        <dbReference type="SAM" id="Phobius"/>
    </source>
</evidence>
<evidence type="ECO:0000256" key="9">
    <source>
        <dbReference type="ARBA" id="ARBA00023136"/>
    </source>
</evidence>
<name>A0A3B0U9E9_9ZZZZ</name>
<keyword evidence="7 13" id="KW-0378">Hydrolase</keyword>
<protein>
    <recommendedName>
        <fullName evidence="4">Undecaprenyl-diphosphatase</fullName>
        <ecNumber evidence="3">3.6.1.27</ecNumber>
    </recommendedName>
    <alternativeName>
        <fullName evidence="10">Undecaprenyl pyrophosphate phosphatase</fullName>
    </alternativeName>
</protein>
<evidence type="ECO:0000256" key="7">
    <source>
        <dbReference type="ARBA" id="ARBA00022801"/>
    </source>
</evidence>
<proteinExistence type="inferred from homology"/>
<dbReference type="GO" id="GO:0005886">
    <property type="term" value="C:plasma membrane"/>
    <property type="evidence" value="ECO:0007669"/>
    <property type="project" value="UniProtKB-SubCell"/>
</dbReference>
<keyword evidence="6 12" id="KW-0812">Transmembrane</keyword>
<dbReference type="InterPro" id="IPR003824">
    <property type="entry name" value="UppP"/>
</dbReference>
<gene>
    <name evidence="13" type="ORF">MNBD_BACTEROID05-240</name>
</gene>
<keyword evidence="8 12" id="KW-1133">Transmembrane helix</keyword>